<dbReference type="Pfam" id="PF05221">
    <property type="entry name" value="AdoHcyase"/>
    <property type="match status" value="1"/>
</dbReference>
<dbReference type="AlphaFoldDB" id="A0A075I1X3"/>
<dbReference type="EC" id="3.3.1.1" evidence="1"/>
<dbReference type="Gene3D" id="3.40.50.720">
    <property type="entry name" value="NAD(P)-binding Rossmann-like Domain"/>
    <property type="match status" value="1"/>
</dbReference>
<accession>A0A075I1X3</accession>
<dbReference type="GO" id="GO:0033353">
    <property type="term" value="P:S-adenosylmethionine cycle"/>
    <property type="evidence" value="ECO:0007669"/>
    <property type="project" value="TreeGrafter"/>
</dbReference>
<protein>
    <submittedName>
        <fullName evidence="1">Adenosylhomocysteinase (AhcY)</fullName>
        <ecNumber evidence="1">3.3.1.1</ecNumber>
    </submittedName>
</protein>
<dbReference type="PANTHER" id="PTHR23420:SF0">
    <property type="entry name" value="ADENOSYLHOMOCYSTEINASE"/>
    <property type="match status" value="1"/>
</dbReference>
<gene>
    <name evidence="1" type="primary">ahcY</name>
</gene>
<evidence type="ECO:0000313" key="1">
    <source>
        <dbReference type="EMBL" id="AIF22601.1"/>
    </source>
</evidence>
<dbReference type="GO" id="GO:0004013">
    <property type="term" value="F:adenosylhomocysteinase activity"/>
    <property type="evidence" value="ECO:0007669"/>
    <property type="project" value="TreeGrafter"/>
</dbReference>
<dbReference type="InterPro" id="IPR042172">
    <property type="entry name" value="Adenosylhomocyst_ase-like_sf"/>
</dbReference>
<reference evidence="1" key="1">
    <citation type="journal article" date="2014" name="Genome Biol. Evol.">
        <title>Pangenome evidence for extensive interdomain horizontal transfer affecting lineage core and shell genes in uncultured planktonic thaumarchaeota and euryarchaeota.</title>
        <authorList>
            <person name="Deschamps P."/>
            <person name="Zivanovic Y."/>
            <person name="Moreira D."/>
            <person name="Rodriguez-Valera F."/>
            <person name="Lopez-Garcia P."/>
        </authorList>
    </citation>
    <scope>NUCLEOTIDE SEQUENCE</scope>
</reference>
<organism evidence="1">
    <name type="scientific">uncultured marine thaumarchaeote SAT1000_09_H09</name>
    <dbReference type="NCBI Taxonomy" id="1456371"/>
    <lineage>
        <taxon>Archaea</taxon>
        <taxon>Nitrososphaerota</taxon>
        <taxon>environmental samples</taxon>
    </lineage>
</organism>
<dbReference type="InterPro" id="IPR000043">
    <property type="entry name" value="Adenosylhomocysteinase-like"/>
</dbReference>
<dbReference type="EMBL" id="KF901213">
    <property type="protein sequence ID" value="AIF22601.1"/>
    <property type="molecule type" value="Genomic_DNA"/>
</dbReference>
<proteinExistence type="predicted"/>
<keyword evidence="1" id="KW-0378">Hydrolase</keyword>
<sequence length="93" mass="10577">MCIKKWKKVYLIGEGRIANLTAAEGHPPEVMAQSFSNQLLSILYILKNHKKLPKKVIAVPKEIDKQVAIDALKAMNVKIDKLTKEQLKYMGSW</sequence>
<dbReference type="Gene3D" id="3.40.50.1480">
    <property type="entry name" value="Adenosylhomocysteinase-like"/>
    <property type="match status" value="1"/>
</dbReference>
<dbReference type="SUPFAM" id="SSF52283">
    <property type="entry name" value="Formate/glycerate dehydrogenase catalytic domain-like"/>
    <property type="match status" value="1"/>
</dbReference>
<name>A0A075I1X3_9ARCH</name>
<dbReference type="GO" id="GO:0005829">
    <property type="term" value="C:cytosol"/>
    <property type="evidence" value="ECO:0007669"/>
    <property type="project" value="TreeGrafter"/>
</dbReference>
<dbReference type="PANTHER" id="PTHR23420">
    <property type="entry name" value="ADENOSYLHOMOCYSTEINASE"/>
    <property type="match status" value="1"/>
</dbReference>